<dbReference type="CDD" id="cd02440">
    <property type="entry name" value="AdoMet_MTases"/>
    <property type="match status" value="1"/>
</dbReference>
<dbReference type="PANTHER" id="PTHR43861">
    <property type="entry name" value="TRANS-ACONITATE 2-METHYLTRANSFERASE-RELATED"/>
    <property type="match status" value="1"/>
</dbReference>
<evidence type="ECO:0000256" key="1">
    <source>
        <dbReference type="ARBA" id="ARBA00022679"/>
    </source>
</evidence>
<keyword evidence="4" id="KW-1185">Reference proteome</keyword>
<dbReference type="GO" id="GO:0008168">
    <property type="term" value="F:methyltransferase activity"/>
    <property type="evidence" value="ECO:0007669"/>
    <property type="project" value="UniProtKB-KW"/>
</dbReference>
<protein>
    <submittedName>
        <fullName evidence="3">Methyltransferase type 11</fullName>
    </submittedName>
</protein>
<evidence type="ECO:0000313" key="3">
    <source>
        <dbReference type="EMBL" id="ACY48537.1"/>
    </source>
</evidence>
<reference evidence="3 4" key="1">
    <citation type="journal article" date="2009" name="Stand. Genomic Sci.">
        <title>Complete genome sequence of Rhodothermus marinus type strain (R-10).</title>
        <authorList>
            <person name="Nolan M."/>
            <person name="Tindall B.J."/>
            <person name="Pomrenke H."/>
            <person name="Lapidus A."/>
            <person name="Copeland A."/>
            <person name="Glavina Del Rio T."/>
            <person name="Lucas S."/>
            <person name="Chen F."/>
            <person name="Tice H."/>
            <person name="Cheng J.F."/>
            <person name="Saunders E."/>
            <person name="Han C."/>
            <person name="Bruce D."/>
            <person name="Goodwin L."/>
            <person name="Chain P."/>
            <person name="Pitluck S."/>
            <person name="Ovchinikova G."/>
            <person name="Pati A."/>
            <person name="Ivanova N."/>
            <person name="Mavromatis K."/>
            <person name="Chen A."/>
            <person name="Palaniappan K."/>
            <person name="Land M."/>
            <person name="Hauser L."/>
            <person name="Chang Y.J."/>
            <person name="Jeffries C.D."/>
            <person name="Brettin T."/>
            <person name="Goker M."/>
            <person name="Bristow J."/>
            <person name="Eisen J.A."/>
            <person name="Markowitz V."/>
            <person name="Hugenholtz P."/>
            <person name="Kyrpides N.C."/>
            <person name="Klenk H.P."/>
            <person name="Detter J.C."/>
        </authorList>
    </citation>
    <scope>NUCLEOTIDE SEQUENCE [LARGE SCALE GENOMIC DNA]</scope>
    <source>
        <strain evidence="4">ATCC 43812 / DSM 4252 / R-10</strain>
    </source>
</reference>
<organism evidence="3 4">
    <name type="scientific">Rhodothermus marinus (strain ATCC 43812 / DSM 4252 / R-10)</name>
    <name type="common">Rhodothermus obamensis</name>
    <dbReference type="NCBI Taxonomy" id="518766"/>
    <lineage>
        <taxon>Bacteria</taxon>
        <taxon>Pseudomonadati</taxon>
        <taxon>Rhodothermota</taxon>
        <taxon>Rhodothermia</taxon>
        <taxon>Rhodothermales</taxon>
        <taxon>Rhodothermaceae</taxon>
        <taxon>Rhodothermus</taxon>
    </lineage>
</organism>
<dbReference type="AlphaFoldDB" id="D0MJ79"/>
<dbReference type="Gene3D" id="3.40.50.150">
    <property type="entry name" value="Vaccinia Virus protein VP39"/>
    <property type="match status" value="1"/>
</dbReference>
<dbReference type="KEGG" id="rmr:Rmar_1651"/>
<dbReference type="RefSeq" id="WP_012844148.1">
    <property type="nucleotide sequence ID" value="NC_013501.1"/>
</dbReference>
<dbReference type="eggNOG" id="COG2226">
    <property type="taxonomic scope" value="Bacteria"/>
</dbReference>
<proteinExistence type="predicted"/>
<name>D0MJ79_RHOM4</name>
<dbReference type="STRING" id="518766.Rmar_1651"/>
<dbReference type="OrthoDB" id="9811589at2"/>
<evidence type="ECO:0000313" key="4">
    <source>
        <dbReference type="Proteomes" id="UP000002221"/>
    </source>
</evidence>
<sequence length="260" mass="29982">MSAGIRVQEVVPYSLLARGYDQVMDYVDYEAWARYVHRLIRRFCPEAQTVLELGCGTGSLALALQPLGPYRYRASDRSAAMLAVAREKAARAGSSVVFEQADFSDYRVAEPVDVVLLLFDGLNYLLEPEGVRALFRCTWQALRPGGVFIFDQSTPMNSLEHEADFDDAGETDAFRYVRRSYYDPERRLHTTIFELEVDGKVYRERHLERAYTLEEIRAWLRAEGFRIEAAYDNFSLRPATARSERIHWVVRRPDQPQARP</sequence>
<keyword evidence="3" id="KW-0489">Methyltransferase</keyword>
<dbReference type="HOGENOM" id="CLU_069129_5_0_10"/>
<dbReference type="Pfam" id="PF13649">
    <property type="entry name" value="Methyltransf_25"/>
    <property type="match status" value="1"/>
</dbReference>
<evidence type="ECO:0000259" key="2">
    <source>
        <dbReference type="Pfam" id="PF13649"/>
    </source>
</evidence>
<gene>
    <name evidence="3" type="ordered locus">Rmar_1651</name>
</gene>
<dbReference type="Proteomes" id="UP000002221">
    <property type="component" value="Chromosome"/>
</dbReference>
<dbReference type="InterPro" id="IPR041698">
    <property type="entry name" value="Methyltransf_25"/>
</dbReference>
<feature type="domain" description="Methyltransferase" evidence="2">
    <location>
        <begin position="50"/>
        <end position="146"/>
    </location>
</feature>
<dbReference type="EMBL" id="CP001807">
    <property type="protein sequence ID" value="ACY48537.1"/>
    <property type="molecule type" value="Genomic_DNA"/>
</dbReference>
<dbReference type="SUPFAM" id="SSF53335">
    <property type="entry name" value="S-adenosyl-L-methionine-dependent methyltransferases"/>
    <property type="match status" value="1"/>
</dbReference>
<dbReference type="GO" id="GO:0032259">
    <property type="term" value="P:methylation"/>
    <property type="evidence" value="ECO:0007669"/>
    <property type="project" value="UniProtKB-KW"/>
</dbReference>
<dbReference type="InterPro" id="IPR029063">
    <property type="entry name" value="SAM-dependent_MTases_sf"/>
</dbReference>
<dbReference type="Gene3D" id="2.20.25.110">
    <property type="entry name" value="S-adenosyl-L-methionine-dependent methyltransferases"/>
    <property type="match status" value="1"/>
</dbReference>
<accession>D0MJ79</accession>
<keyword evidence="1 3" id="KW-0808">Transferase</keyword>